<dbReference type="EMBL" id="DVMJ01000049">
    <property type="protein sequence ID" value="HIU13488.1"/>
    <property type="molecule type" value="Genomic_DNA"/>
</dbReference>
<feature type="domain" description="NTP pyrophosphohydrolase MazG-like" evidence="1">
    <location>
        <begin position="21"/>
        <end position="84"/>
    </location>
</feature>
<protein>
    <submittedName>
        <fullName evidence="2">Nucleotide pyrophosphohydrolase</fullName>
    </submittedName>
</protein>
<evidence type="ECO:0000259" key="1">
    <source>
        <dbReference type="Pfam" id="PF03819"/>
    </source>
</evidence>
<comment type="caution">
    <text evidence="2">The sequence shown here is derived from an EMBL/GenBank/DDBJ whole genome shotgun (WGS) entry which is preliminary data.</text>
</comment>
<reference evidence="2" key="2">
    <citation type="journal article" date="2021" name="PeerJ">
        <title>Extensive microbial diversity within the chicken gut microbiome revealed by metagenomics and culture.</title>
        <authorList>
            <person name="Gilroy R."/>
            <person name="Ravi A."/>
            <person name="Getino M."/>
            <person name="Pursley I."/>
            <person name="Horton D.L."/>
            <person name="Alikhan N.F."/>
            <person name="Baker D."/>
            <person name="Gharbi K."/>
            <person name="Hall N."/>
            <person name="Watson M."/>
            <person name="Adriaenssens E.M."/>
            <person name="Foster-Nyarko E."/>
            <person name="Jarju S."/>
            <person name="Secka A."/>
            <person name="Antonio M."/>
            <person name="Oren A."/>
            <person name="Chaudhuri R.R."/>
            <person name="La Ragione R."/>
            <person name="Hildebrand F."/>
            <person name="Pallen M.J."/>
        </authorList>
    </citation>
    <scope>NUCLEOTIDE SEQUENCE</scope>
    <source>
        <strain evidence="2">CHK195-11698</strain>
    </source>
</reference>
<sequence>MKLTIEALAAYLNQLYSGKATEQSLMMKLVEEMGEVAEVLNKRAGFKASQNENLTRELGEELADVIHYTVAIAAINQIDLAQVMVRKDRIASIKYHHPINLEDFLEAFDQK</sequence>
<evidence type="ECO:0000313" key="2">
    <source>
        <dbReference type="EMBL" id="HIU13488.1"/>
    </source>
</evidence>
<gene>
    <name evidence="2" type="ORF">IAD15_05405</name>
</gene>
<dbReference type="Gene3D" id="1.10.287.1080">
    <property type="entry name" value="MazG-like"/>
    <property type="match status" value="1"/>
</dbReference>
<name>A0A9D1HN62_9FIRM</name>
<dbReference type="AlphaFoldDB" id="A0A9D1HN62"/>
<accession>A0A9D1HN62</accession>
<dbReference type="SUPFAM" id="SSF101386">
    <property type="entry name" value="all-alpha NTP pyrophosphatases"/>
    <property type="match status" value="1"/>
</dbReference>
<dbReference type="Pfam" id="PF03819">
    <property type="entry name" value="MazG"/>
    <property type="match status" value="1"/>
</dbReference>
<reference evidence="2" key="1">
    <citation type="submission" date="2020-10" db="EMBL/GenBank/DDBJ databases">
        <authorList>
            <person name="Gilroy R."/>
        </authorList>
    </citation>
    <scope>NUCLEOTIDE SEQUENCE</scope>
    <source>
        <strain evidence="2">CHK195-11698</strain>
    </source>
</reference>
<organism evidence="2 3">
    <name type="scientific">Candidatus Fimiplasma intestinipullorum</name>
    <dbReference type="NCBI Taxonomy" id="2840825"/>
    <lineage>
        <taxon>Bacteria</taxon>
        <taxon>Bacillati</taxon>
        <taxon>Bacillota</taxon>
        <taxon>Clostridia</taxon>
        <taxon>Eubacteriales</taxon>
        <taxon>Candidatus Fimiplasma</taxon>
    </lineage>
</organism>
<dbReference type="InterPro" id="IPR004518">
    <property type="entry name" value="MazG-like_dom"/>
</dbReference>
<proteinExistence type="predicted"/>
<dbReference type="Proteomes" id="UP000824175">
    <property type="component" value="Unassembled WGS sequence"/>
</dbReference>
<evidence type="ECO:0000313" key="3">
    <source>
        <dbReference type="Proteomes" id="UP000824175"/>
    </source>
</evidence>